<accession>B2VB24</accession>
<keyword evidence="2" id="KW-1185">Reference proteome</keyword>
<dbReference type="AlphaFoldDB" id="B2VB24"/>
<sequence>MALDHGILNVPLDKRGNFHKELDDYLATEKRRKEDEIFLRKTAFNEAKSLAKNLYLQMNTDLIRAEAKRRGMKLSELRECLKDIRDCRPKQAPIVFAQFIKPA</sequence>
<protein>
    <submittedName>
        <fullName evidence="1">Uncharacterized protein</fullName>
    </submittedName>
</protein>
<dbReference type="OrthoDB" id="6497810at2"/>
<evidence type="ECO:0000313" key="1">
    <source>
        <dbReference type="EMBL" id="CAO94946.1"/>
    </source>
</evidence>
<gene>
    <name evidence="1" type="ordered locus">ETA_pET450020</name>
</gene>
<dbReference type="EMBL" id="CU468132">
    <property type="protein sequence ID" value="CAO94946.1"/>
    <property type="molecule type" value="Genomic_DNA"/>
</dbReference>
<name>B2VB24_ERWT9</name>
<geneLocation type="plasmid" evidence="1 2">
    <name>pET45</name>
</geneLocation>
<dbReference type="HOGENOM" id="CLU_2290589_0_0_6"/>
<proteinExistence type="predicted"/>
<reference evidence="1 2" key="1">
    <citation type="journal article" date="2008" name="Environ. Microbiol.">
        <title>The genome of Erwinia tasmaniensis strain Et1/99, a non-pathogenic bacterium in the genus Erwinia.</title>
        <authorList>
            <person name="Kube M."/>
            <person name="Migdoll A.M."/>
            <person name="Mueller I."/>
            <person name="Kuhl H."/>
            <person name="Beck A."/>
            <person name="Reinhardt R."/>
            <person name="Geider K."/>
        </authorList>
    </citation>
    <scope>NUCLEOTIDE SEQUENCE [LARGE SCALE GENOMIC DNA]</scope>
    <source>
        <strain evidence="2">DSM 17950 / CFBP 7177 / CIP 109463 / NCPPB 4357 / Et1/99</strain>
        <plasmid evidence="2">pET45</plasmid>
    </source>
</reference>
<evidence type="ECO:0000313" key="2">
    <source>
        <dbReference type="Proteomes" id="UP000001726"/>
    </source>
</evidence>
<dbReference type="Proteomes" id="UP000001726">
    <property type="component" value="Plasmid pET45"/>
</dbReference>
<keyword evidence="1" id="KW-0614">Plasmid</keyword>
<organism evidence="1 2">
    <name type="scientific">Erwinia tasmaniensis (strain DSM 17950 / CFBP 7177 / CIP 109463 / NCPPB 4357 / Et1/99)</name>
    <dbReference type="NCBI Taxonomy" id="465817"/>
    <lineage>
        <taxon>Bacteria</taxon>
        <taxon>Pseudomonadati</taxon>
        <taxon>Pseudomonadota</taxon>
        <taxon>Gammaproteobacteria</taxon>
        <taxon>Enterobacterales</taxon>
        <taxon>Erwiniaceae</taxon>
        <taxon>Erwinia</taxon>
    </lineage>
</organism>
<dbReference type="KEGG" id="eta:ETA_pET450020"/>
<dbReference type="RefSeq" id="WP_012443463.1">
    <property type="nucleotide sequence ID" value="NC_010699.1"/>
</dbReference>